<dbReference type="Proteomes" id="UP001515500">
    <property type="component" value="Chromosome 7"/>
</dbReference>
<protein>
    <submittedName>
        <fullName evidence="2">Uncharacterized protein LOC120265564</fullName>
    </submittedName>
</protein>
<reference evidence="2" key="1">
    <citation type="submission" date="2025-08" db="UniProtKB">
        <authorList>
            <consortium name="RefSeq"/>
        </authorList>
    </citation>
    <scope>IDENTIFICATION</scope>
</reference>
<evidence type="ECO:0000313" key="1">
    <source>
        <dbReference type="Proteomes" id="UP001515500"/>
    </source>
</evidence>
<dbReference type="AlphaFoldDB" id="A0AB40BPP2"/>
<accession>A0AB40BPP2</accession>
<dbReference type="RefSeq" id="XP_039129437.1">
    <property type="nucleotide sequence ID" value="XM_039273503.1"/>
</dbReference>
<gene>
    <name evidence="2" type="primary">LOC120265564</name>
</gene>
<evidence type="ECO:0000313" key="2">
    <source>
        <dbReference type="RefSeq" id="XP_039129437.1"/>
    </source>
</evidence>
<name>A0AB40BPP2_DIOCR</name>
<keyword evidence="1" id="KW-1185">Reference proteome</keyword>
<sequence length="120" mass="13330">MASGVCCVLTKPLLLYHHHCGAVKKSQVATLDVNELSCQATSSKVAKIFRPRNLIDLNIVVKSKCQDFLLVSCQQHLCVSEAHFFAESYCRHMKIVGYWIGPDIEDGCGYVEAILSETLL</sequence>
<proteinExistence type="predicted"/>
<organism evidence="1 2">
    <name type="scientific">Dioscorea cayennensis subsp. rotundata</name>
    <name type="common">White Guinea yam</name>
    <name type="synonym">Dioscorea rotundata</name>
    <dbReference type="NCBI Taxonomy" id="55577"/>
    <lineage>
        <taxon>Eukaryota</taxon>
        <taxon>Viridiplantae</taxon>
        <taxon>Streptophyta</taxon>
        <taxon>Embryophyta</taxon>
        <taxon>Tracheophyta</taxon>
        <taxon>Spermatophyta</taxon>
        <taxon>Magnoliopsida</taxon>
        <taxon>Liliopsida</taxon>
        <taxon>Dioscoreales</taxon>
        <taxon>Dioscoreaceae</taxon>
        <taxon>Dioscorea</taxon>
    </lineage>
</organism>
<dbReference type="GeneID" id="120265564"/>